<dbReference type="AlphaFoldDB" id="A0A6M3LTE9"/>
<reference evidence="1" key="1">
    <citation type="submission" date="2020-03" db="EMBL/GenBank/DDBJ databases">
        <title>The deep terrestrial virosphere.</title>
        <authorList>
            <person name="Holmfeldt K."/>
            <person name="Nilsson E."/>
            <person name="Simone D."/>
            <person name="Lopez-Fernandez M."/>
            <person name="Wu X."/>
            <person name="de Brujin I."/>
            <person name="Lundin D."/>
            <person name="Andersson A."/>
            <person name="Bertilsson S."/>
            <person name="Dopson M."/>
        </authorList>
    </citation>
    <scope>NUCLEOTIDE SEQUENCE</scope>
    <source>
        <strain evidence="1">MM171A01705</strain>
    </source>
</reference>
<sequence length="84" mass="10145">MNLFEKYYDKEYEKERNKFIPLAENYANNLCGESIKTRNEEERSAWNSKWNLTFHKKMNQLSMCLFKDKKGKESEISTVVRKVL</sequence>
<protein>
    <submittedName>
        <fullName evidence="1">Uncharacterized protein</fullName>
    </submittedName>
</protein>
<name>A0A6M3LTE9_9ZZZZ</name>
<dbReference type="EMBL" id="MT143588">
    <property type="protein sequence ID" value="QJA98530.1"/>
    <property type="molecule type" value="Genomic_DNA"/>
</dbReference>
<accession>A0A6M3LTE9</accession>
<organism evidence="1">
    <name type="scientific">viral metagenome</name>
    <dbReference type="NCBI Taxonomy" id="1070528"/>
    <lineage>
        <taxon>unclassified sequences</taxon>
        <taxon>metagenomes</taxon>
        <taxon>organismal metagenomes</taxon>
    </lineage>
</organism>
<gene>
    <name evidence="1" type="ORF">MM171A01705_0007</name>
</gene>
<proteinExistence type="predicted"/>
<evidence type="ECO:0000313" key="1">
    <source>
        <dbReference type="EMBL" id="QJA98530.1"/>
    </source>
</evidence>